<evidence type="ECO:0000313" key="4">
    <source>
        <dbReference type="EMBL" id="STR43984.1"/>
    </source>
</evidence>
<sequence>MSKNKYLIDKKVILDCERMTLSRDRESLKISESECNLLLAFHQGLFKKDDLIAWVWGRKGVVVSSASYYKLINQLRGSFEKIGLSSSAVLTRPKVGVTLSVTIEPLPDESTPATQNRASDTVAPVAESLPEPTQSSQAVSNRKEWLFLICATLFLLMVIYLYSKRHPDYFSELGTYNGYTFYGVTEDNRSLEDAVGAFSELSQQVYKQNGNFIYYIRVPDTNIFVQCLNQLNVSEPKCITIKERY</sequence>
<gene>
    <name evidence="3" type="ORF">CWM85_25660</name>
    <name evidence="5" type="ORF">NCTC11685_05381</name>
    <name evidence="4" type="ORF">NCTC11694_05277</name>
    <name evidence="2" type="ORF">QAB24_004375</name>
</gene>
<dbReference type="GO" id="GO:0006355">
    <property type="term" value="P:regulation of DNA-templated transcription"/>
    <property type="evidence" value="ECO:0007669"/>
    <property type="project" value="InterPro"/>
</dbReference>
<reference evidence="3 6" key="2">
    <citation type="submission" date="2018-01" db="EMBL/GenBank/DDBJ databases">
        <title>Genomic study of Klebsiella pneumoniae.</title>
        <authorList>
            <person name="Yang Y."/>
            <person name="Bicalho R."/>
        </authorList>
    </citation>
    <scope>NUCLEOTIDE SEQUENCE [LARGE SCALE GENOMIC DNA]</scope>
    <source>
        <strain evidence="3 6">A2</strain>
    </source>
</reference>
<dbReference type="Proteomes" id="UP001175817">
    <property type="component" value="Unassembled WGS sequence"/>
</dbReference>
<dbReference type="Proteomes" id="UP000234661">
    <property type="component" value="Unassembled WGS sequence"/>
</dbReference>
<evidence type="ECO:0000313" key="2">
    <source>
        <dbReference type="EMBL" id="MEC6049757.1"/>
    </source>
</evidence>
<dbReference type="Gene3D" id="1.10.10.10">
    <property type="entry name" value="Winged helix-like DNA-binding domain superfamily/Winged helix DNA-binding domain"/>
    <property type="match status" value="1"/>
</dbReference>
<dbReference type="Proteomes" id="UP000254863">
    <property type="component" value="Unassembled WGS sequence"/>
</dbReference>
<dbReference type="EMBL" id="UGMS01000002">
    <property type="protein sequence ID" value="STW72294.1"/>
    <property type="molecule type" value="Genomic_DNA"/>
</dbReference>
<evidence type="ECO:0000256" key="1">
    <source>
        <dbReference type="SAM" id="Phobius"/>
    </source>
</evidence>
<dbReference type="RefSeq" id="WP_047720695.1">
    <property type="nucleotide sequence ID" value="NZ_CABGLD010000006.1"/>
</dbReference>
<evidence type="ECO:0000313" key="6">
    <source>
        <dbReference type="Proteomes" id="UP000234661"/>
    </source>
</evidence>
<dbReference type="GO" id="GO:0003677">
    <property type="term" value="F:DNA binding"/>
    <property type="evidence" value="ECO:0007669"/>
    <property type="project" value="InterPro"/>
</dbReference>
<evidence type="ECO:0000313" key="8">
    <source>
        <dbReference type="Proteomes" id="UP000255050"/>
    </source>
</evidence>
<reference evidence="7 8" key="3">
    <citation type="submission" date="2018-06" db="EMBL/GenBank/DDBJ databases">
        <authorList>
            <consortium name="Pathogen Informatics"/>
            <person name="Doyle S."/>
        </authorList>
    </citation>
    <scope>NUCLEOTIDE SEQUENCE [LARGE SCALE GENOMIC DNA]</scope>
    <source>
        <strain evidence="5 7">NCTC11685</strain>
        <strain evidence="4 8">NCTC11694</strain>
    </source>
</reference>
<dbReference type="InterPro" id="IPR016032">
    <property type="entry name" value="Sig_transdc_resp-reg_C-effctor"/>
</dbReference>
<dbReference type="SUPFAM" id="SSF46894">
    <property type="entry name" value="C-terminal effector domain of the bipartite response regulators"/>
    <property type="match status" value="1"/>
</dbReference>
<reference evidence="3 6" key="1">
    <citation type="submission" date="2017-11" db="EMBL/GenBank/DDBJ databases">
        <authorList>
            <person name="Han C.G."/>
        </authorList>
    </citation>
    <scope>NUCLEOTIDE SEQUENCE [LARGE SCALE GENOMIC DNA]</scope>
    <source>
        <strain evidence="3 6">A2</strain>
    </source>
</reference>
<keyword evidence="1" id="KW-0812">Transmembrane</keyword>
<organism evidence="3 6">
    <name type="scientific">Klebsiella michiganensis</name>
    <dbReference type="NCBI Taxonomy" id="1134687"/>
    <lineage>
        <taxon>Bacteria</taxon>
        <taxon>Pseudomonadati</taxon>
        <taxon>Pseudomonadota</taxon>
        <taxon>Gammaproteobacteria</taxon>
        <taxon>Enterobacterales</taxon>
        <taxon>Enterobacteriaceae</taxon>
        <taxon>Klebsiella/Raoultella group</taxon>
        <taxon>Klebsiella</taxon>
    </lineage>
</organism>
<evidence type="ECO:0000313" key="3">
    <source>
        <dbReference type="EMBL" id="PLM53198.1"/>
    </source>
</evidence>
<reference evidence="2" key="5">
    <citation type="submission" date="2024-01" db="EMBL/GenBank/DDBJ databases">
        <authorList>
            <person name="Macesic N."/>
        </authorList>
    </citation>
    <scope>NUCLEOTIDE SEQUENCE</scope>
    <source>
        <strain evidence="2">CPO078</strain>
    </source>
</reference>
<name>A0A2J4YQU7_9ENTR</name>
<evidence type="ECO:0000313" key="5">
    <source>
        <dbReference type="EMBL" id="STW72294.1"/>
    </source>
</evidence>
<comment type="caution">
    <text evidence="3">The sequence shown here is derived from an EMBL/GenBank/DDBJ whole genome shotgun (WGS) entry which is preliminary data.</text>
</comment>
<reference evidence="2" key="4">
    <citation type="journal article" date="2023" name="Nat. Commun.">
        <title>Genomic dissection of endemic carbapenem resistance reveals metallo-beta-lactamase dissemination through clonal, plasmid and integron transfer.</title>
        <authorList>
            <person name="Macesic N."/>
            <person name="Hawkey J."/>
            <person name="Vezina B."/>
            <person name="Wisniewski J.A."/>
            <person name="Cottingham H."/>
            <person name="Blakeway L.V."/>
            <person name="Harshegyi T."/>
            <person name="Pragastis K."/>
            <person name="Badoordeen G.Z."/>
            <person name="Dennison A."/>
            <person name="Spelman D.W."/>
            <person name="Jenney A.W.J."/>
            <person name="Peleg A.Y."/>
        </authorList>
    </citation>
    <scope>NUCLEOTIDE SEQUENCE</scope>
    <source>
        <strain evidence="2">CPO078</strain>
    </source>
</reference>
<dbReference type="EMBL" id="JARTTH020000001">
    <property type="protein sequence ID" value="MEC6049757.1"/>
    <property type="molecule type" value="Genomic_DNA"/>
</dbReference>
<proteinExistence type="predicted"/>
<keyword evidence="1" id="KW-0472">Membrane</keyword>
<dbReference type="Proteomes" id="UP000255050">
    <property type="component" value="Unassembled WGS sequence"/>
</dbReference>
<keyword evidence="1" id="KW-1133">Transmembrane helix</keyword>
<dbReference type="InterPro" id="IPR036388">
    <property type="entry name" value="WH-like_DNA-bd_sf"/>
</dbReference>
<protein>
    <submittedName>
        <fullName evidence="4">CadC family transcriptional regulator</fullName>
    </submittedName>
    <submittedName>
        <fullName evidence="3">Response regulator</fullName>
    </submittedName>
</protein>
<dbReference type="EMBL" id="PIET01001030">
    <property type="protein sequence ID" value="PLM53198.1"/>
    <property type="molecule type" value="Genomic_DNA"/>
</dbReference>
<dbReference type="AlphaFoldDB" id="A0A2J4YQU7"/>
<accession>A0A2J4YQU7</accession>
<evidence type="ECO:0000313" key="7">
    <source>
        <dbReference type="Proteomes" id="UP000254863"/>
    </source>
</evidence>
<dbReference type="EMBL" id="UGJR01000002">
    <property type="protein sequence ID" value="STR43984.1"/>
    <property type="molecule type" value="Genomic_DNA"/>
</dbReference>
<feature type="transmembrane region" description="Helical" evidence="1">
    <location>
        <begin position="145"/>
        <end position="163"/>
    </location>
</feature>